<reference evidence="1 2" key="1">
    <citation type="journal article" date="2013" name="Genome Announc.">
        <title>Draft Genome Sequence of Desulfotignum phosphitoxidans DSM 13687 Strain FiPS-3.</title>
        <authorList>
            <person name="Poehlein A."/>
            <person name="Daniel R."/>
            <person name="Simeonova D.D."/>
        </authorList>
    </citation>
    <scope>NUCLEOTIDE SEQUENCE [LARGE SCALE GENOMIC DNA]</scope>
    <source>
        <strain evidence="1 2">DSM 13687</strain>
    </source>
</reference>
<sequence length="151" mass="16740">MAVYLVQHGKSLPKEKDPAKGLSDTGRQETMKIADVAKMYQVPVSKIVHSGKTRAEQTAGIFRDILKKDAPLEQVDGIGPIDDVADLGTRIDPESNIMIVGHLPYMERLVSFLTAGNPDLNVIRFQNSGIVCLDRDENGWYIKWTLNPHIG</sequence>
<organism evidence="1 2">
    <name type="scientific">Desulfotignum phosphitoxidans DSM 13687</name>
    <dbReference type="NCBI Taxonomy" id="1286635"/>
    <lineage>
        <taxon>Bacteria</taxon>
        <taxon>Pseudomonadati</taxon>
        <taxon>Thermodesulfobacteriota</taxon>
        <taxon>Desulfobacteria</taxon>
        <taxon>Desulfobacterales</taxon>
        <taxon>Desulfobacteraceae</taxon>
        <taxon>Desulfotignum</taxon>
    </lineage>
</organism>
<comment type="caution">
    <text evidence="1">The sequence shown here is derived from an EMBL/GenBank/DDBJ whole genome shotgun (WGS) entry which is preliminary data.</text>
</comment>
<protein>
    <submittedName>
        <fullName evidence="1">Phosphohistidine phosphatase SixA</fullName>
        <ecNumber evidence="1">3.1.3.-</ecNumber>
    </submittedName>
</protein>
<keyword evidence="1" id="KW-0378">Hydrolase</keyword>
<dbReference type="CDD" id="cd07040">
    <property type="entry name" value="HP"/>
    <property type="match status" value="1"/>
</dbReference>
<dbReference type="GO" id="GO:0005737">
    <property type="term" value="C:cytoplasm"/>
    <property type="evidence" value="ECO:0007669"/>
    <property type="project" value="InterPro"/>
</dbReference>
<accession>S0FYU4</accession>
<dbReference type="EC" id="3.1.3.-" evidence="1"/>
<dbReference type="NCBIfam" id="TIGR00249">
    <property type="entry name" value="sixA"/>
    <property type="match status" value="1"/>
</dbReference>
<dbReference type="Gene3D" id="3.40.50.1240">
    <property type="entry name" value="Phosphoglycerate mutase-like"/>
    <property type="match status" value="1"/>
</dbReference>
<dbReference type="SUPFAM" id="SSF53254">
    <property type="entry name" value="Phosphoglycerate mutase-like"/>
    <property type="match status" value="1"/>
</dbReference>
<name>S0FYU4_9BACT</name>
<evidence type="ECO:0000313" key="2">
    <source>
        <dbReference type="Proteomes" id="UP000014216"/>
    </source>
</evidence>
<dbReference type="InterPro" id="IPR004449">
    <property type="entry name" value="SixA"/>
</dbReference>
<keyword evidence="2" id="KW-1185">Reference proteome</keyword>
<dbReference type="RefSeq" id="WP_006965622.1">
    <property type="nucleotide sequence ID" value="NZ_APJX01000003.1"/>
</dbReference>
<evidence type="ECO:0000313" key="1">
    <source>
        <dbReference type="EMBL" id="EMS80263.1"/>
    </source>
</evidence>
<dbReference type="OrthoDB" id="9810154at2"/>
<dbReference type="GO" id="GO:0101006">
    <property type="term" value="F:protein histidine phosphatase activity"/>
    <property type="evidence" value="ECO:0007669"/>
    <property type="project" value="InterPro"/>
</dbReference>
<dbReference type="EMBL" id="APJX01000003">
    <property type="protein sequence ID" value="EMS80263.1"/>
    <property type="molecule type" value="Genomic_DNA"/>
</dbReference>
<dbReference type="Proteomes" id="UP000014216">
    <property type="component" value="Unassembled WGS sequence"/>
</dbReference>
<dbReference type="InterPro" id="IPR029033">
    <property type="entry name" value="His_PPase_superfam"/>
</dbReference>
<gene>
    <name evidence="1" type="primary">sixA</name>
    <name evidence="1" type="ORF">Dpo_3c04080</name>
</gene>
<dbReference type="AlphaFoldDB" id="S0FYU4"/>
<proteinExistence type="predicted"/>